<protein>
    <submittedName>
        <fullName evidence="1">Uncharacterized protein</fullName>
    </submittedName>
</protein>
<dbReference type="EMBL" id="AHMZ02000111">
    <property type="protein sequence ID" value="EMN29495.1"/>
    <property type="molecule type" value="Genomic_DNA"/>
</dbReference>
<evidence type="ECO:0000313" key="2">
    <source>
        <dbReference type="Proteomes" id="UP000012137"/>
    </source>
</evidence>
<accession>M6KCH4</accession>
<reference evidence="1 2" key="1">
    <citation type="submission" date="2013-01" db="EMBL/GenBank/DDBJ databases">
        <authorList>
            <person name="Harkins D.M."/>
            <person name="Durkin A.S."/>
            <person name="Brinkac L.M."/>
            <person name="Haft D.H."/>
            <person name="Selengut J.D."/>
            <person name="Sanka R."/>
            <person name="DePew J."/>
            <person name="Purushe J."/>
            <person name="Peacock S.J."/>
            <person name="Thaipadungpanit J."/>
            <person name="Wuthiekanun V.W."/>
            <person name="Day N.P."/>
            <person name="Vinetz J.M."/>
            <person name="Sutton G.G."/>
            <person name="Nierman W.C."/>
            <person name="Fouts D.E."/>
        </authorList>
    </citation>
    <scope>NUCLEOTIDE SEQUENCE [LARGE SCALE GENOMIC DNA]</scope>
    <source>
        <strain evidence="1 2">L0374</strain>
    </source>
</reference>
<dbReference type="AlphaFoldDB" id="M6KCH4"/>
<organism evidence="1 2">
    <name type="scientific">Leptospira interrogans serovar Pyrogenes str. L0374</name>
    <dbReference type="NCBI Taxonomy" id="1049928"/>
    <lineage>
        <taxon>Bacteria</taxon>
        <taxon>Pseudomonadati</taxon>
        <taxon>Spirochaetota</taxon>
        <taxon>Spirochaetia</taxon>
        <taxon>Leptospirales</taxon>
        <taxon>Leptospiraceae</taxon>
        <taxon>Leptospira</taxon>
    </lineage>
</organism>
<gene>
    <name evidence="1" type="ORF">LEP1GSC083_0031</name>
</gene>
<evidence type="ECO:0000313" key="1">
    <source>
        <dbReference type="EMBL" id="EMN29495.1"/>
    </source>
</evidence>
<proteinExistence type="predicted"/>
<dbReference type="Proteomes" id="UP000012137">
    <property type="component" value="Unassembled WGS sequence"/>
</dbReference>
<comment type="caution">
    <text evidence="1">The sequence shown here is derived from an EMBL/GenBank/DDBJ whole genome shotgun (WGS) entry which is preliminary data.</text>
</comment>
<name>M6KCH4_LEPIR</name>
<sequence>MLGLTRSVSAIESKLIPVVSGSINTIGDGITMLCELVTPLVSSISKMVSLTSGNGMLVRTK</sequence>